<reference evidence="7 8" key="1">
    <citation type="submission" date="2016-09" db="EMBL/GenBank/DDBJ databases">
        <authorList>
            <person name="Capua I."/>
            <person name="De Benedictis P."/>
            <person name="Joannis T."/>
            <person name="Lombin L.H."/>
            <person name="Cattoli G."/>
        </authorList>
    </citation>
    <scope>NUCLEOTIDE SEQUENCE [LARGE SCALE GENOMIC DNA]</scope>
    <source>
        <strain evidence="7 8">GluBS11</strain>
    </source>
</reference>
<organism evidence="7 8">
    <name type="scientific">Anaerobium acetethylicum</name>
    <dbReference type="NCBI Taxonomy" id="1619234"/>
    <lineage>
        <taxon>Bacteria</taxon>
        <taxon>Bacillati</taxon>
        <taxon>Bacillota</taxon>
        <taxon>Clostridia</taxon>
        <taxon>Lachnospirales</taxon>
        <taxon>Lachnospiraceae</taxon>
        <taxon>Anaerobium</taxon>
    </lineage>
</organism>
<dbReference type="GO" id="GO:0005886">
    <property type="term" value="C:plasma membrane"/>
    <property type="evidence" value="ECO:0007669"/>
    <property type="project" value="UniProtKB-SubCell"/>
</dbReference>
<evidence type="ECO:0000256" key="6">
    <source>
        <dbReference type="SAM" id="Phobius"/>
    </source>
</evidence>
<evidence type="ECO:0000256" key="3">
    <source>
        <dbReference type="ARBA" id="ARBA00022692"/>
    </source>
</evidence>
<evidence type="ECO:0000256" key="2">
    <source>
        <dbReference type="ARBA" id="ARBA00022475"/>
    </source>
</evidence>
<dbReference type="RefSeq" id="WP_091229079.1">
    <property type="nucleotide sequence ID" value="NZ_FMKA01000001.1"/>
</dbReference>
<dbReference type="Pfam" id="PF04277">
    <property type="entry name" value="OAD_gamma"/>
    <property type="match status" value="1"/>
</dbReference>
<dbReference type="Proteomes" id="UP000199315">
    <property type="component" value="Unassembled WGS sequence"/>
</dbReference>
<keyword evidence="5 6" id="KW-0472">Membrane</keyword>
<keyword evidence="3 6" id="KW-0812">Transmembrane</keyword>
<dbReference type="AlphaFoldDB" id="A0A1D3TP16"/>
<evidence type="ECO:0000313" key="7">
    <source>
        <dbReference type="EMBL" id="SCP95109.1"/>
    </source>
</evidence>
<dbReference type="GO" id="GO:0036376">
    <property type="term" value="P:sodium ion export across plasma membrane"/>
    <property type="evidence" value="ECO:0007669"/>
    <property type="project" value="InterPro"/>
</dbReference>
<dbReference type="STRING" id="1619234.SAMN05421730_1001321"/>
<evidence type="ECO:0000313" key="8">
    <source>
        <dbReference type="Proteomes" id="UP000199315"/>
    </source>
</evidence>
<comment type="subcellular location">
    <subcellularLocation>
        <location evidence="1">Cell membrane</location>
    </subcellularLocation>
</comment>
<keyword evidence="8" id="KW-1185">Reference proteome</keyword>
<dbReference type="OrthoDB" id="1912660at2"/>
<evidence type="ECO:0000256" key="1">
    <source>
        <dbReference type="ARBA" id="ARBA00004236"/>
    </source>
</evidence>
<keyword evidence="2" id="KW-1003">Cell membrane</keyword>
<sequence length="114" mass="12021">MVDKIVTGLLNTLLGMGSVFAVLILIAFIISCMSIIPKIMDKKSGQPVQAPAKAPAAPAPVKQSVAPAAEELVDDFELVAVITAAIAASENTSTDSFVVRSIKRANSKKKWQRA</sequence>
<accession>A0A1D3TP16</accession>
<dbReference type="NCBIfam" id="TIGR01195">
    <property type="entry name" value="oadG_fam"/>
    <property type="match status" value="1"/>
</dbReference>
<gene>
    <name evidence="7" type="ORF">SAMN05421730_1001321</name>
</gene>
<evidence type="ECO:0000256" key="5">
    <source>
        <dbReference type="ARBA" id="ARBA00023136"/>
    </source>
</evidence>
<proteinExistence type="predicted"/>
<keyword evidence="4 6" id="KW-1133">Transmembrane helix</keyword>
<dbReference type="InterPro" id="IPR005899">
    <property type="entry name" value="Na_pump_deCOase"/>
</dbReference>
<evidence type="ECO:0000256" key="4">
    <source>
        <dbReference type="ARBA" id="ARBA00022989"/>
    </source>
</evidence>
<dbReference type="EMBL" id="FMKA01000001">
    <property type="protein sequence ID" value="SCP95109.1"/>
    <property type="molecule type" value="Genomic_DNA"/>
</dbReference>
<protein>
    <submittedName>
        <fullName evidence="7">Sodium pump decarboxylases, gamma subunit</fullName>
    </submittedName>
</protein>
<dbReference type="PROSITE" id="PS51257">
    <property type="entry name" value="PROKAR_LIPOPROTEIN"/>
    <property type="match status" value="1"/>
</dbReference>
<name>A0A1D3TP16_9FIRM</name>
<dbReference type="GO" id="GO:0015081">
    <property type="term" value="F:sodium ion transmembrane transporter activity"/>
    <property type="evidence" value="ECO:0007669"/>
    <property type="project" value="InterPro"/>
</dbReference>
<feature type="transmembrane region" description="Helical" evidence="6">
    <location>
        <begin position="12"/>
        <end position="36"/>
    </location>
</feature>